<dbReference type="CTD" id="503835"/>
<gene>
    <name evidence="10" type="primary">DUXA</name>
</gene>
<feature type="domain" description="Homeobox" evidence="9">
    <location>
        <begin position="45"/>
        <end position="105"/>
    </location>
</feature>
<dbReference type="PROSITE" id="PS50071">
    <property type="entry name" value="HOMEOBOX_2"/>
    <property type="match status" value="2"/>
</dbReference>
<dbReference type="Gene3D" id="1.10.10.60">
    <property type="entry name" value="Homeodomain-like"/>
    <property type="match status" value="2"/>
</dbReference>
<dbReference type="GO" id="GO:0000981">
    <property type="term" value="F:DNA-binding transcription factor activity, RNA polymerase II-specific"/>
    <property type="evidence" value="ECO:0007669"/>
    <property type="project" value="TreeGrafter"/>
</dbReference>
<dbReference type="GO" id="GO:0005634">
    <property type="term" value="C:nucleus"/>
    <property type="evidence" value="ECO:0007669"/>
    <property type="project" value="UniProtKB-SubCell"/>
</dbReference>
<dbReference type="AlphaFoldDB" id="A0A9W3EZ90"/>
<dbReference type="PANTHER" id="PTHR46123">
    <property type="entry name" value="MIX-TYPE HOMEOBOX GENE 1-RELATED"/>
    <property type="match status" value="1"/>
</dbReference>
<dbReference type="Pfam" id="PF00046">
    <property type="entry name" value="Homeodomain"/>
    <property type="match status" value="2"/>
</dbReference>
<evidence type="ECO:0000256" key="4">
    <source>
        <dbReference type="ARBA" id="ARBA00023155"/>
    </source>
</evidence>
<dbReference type="InterPro" id="IPR000047">
    <property type="entry name" value="HTH_motif"/>
</dbReference>
<organism evidence="10">
    <name type="scientific">Camelus bactrianus</name>
    <name type="common">Bactrian camel</name>
    <dbReference type="NCBI Taxonomy" id="9837"/>
    <lineage>
        <taxon>Eukaryota</taxon>
        <taxon>Metazoa</taxon>
        <taxon>Chordata</taxon>
        <taxon>Craniata</taxon>
        <taxon>Vertebrata</taxon>
        <taxon>Euteleostomi</taxon>
        <taxon>Mammalia</taxon>
        <taxon>Eutheria</taxon>
        <taxon>Laurasiatheria</taxon>
        <taxon>Artiodactyla</taxon>
        <taxon>Tylopoda</taxon>
        <taxon>Camelidae</taxon>
        <taxon>Camelus</taxon>
    </lineage>
</organism>
<dbReference type="RefSeq" id="XP_010960390.2">
    <property type="nucleotide sequence ID" value="XM_010962088.2"/>
</dbReference>
<evidence type="ECO:0000256" key="2">
    <source>
        <dbReference type="ARBA" id="ARBA00022737"/>
    </source>
</evidence>
<dbReference type="GO" id="GO:0000977">
    <property type="term" value="F:RNA polymerase II transcription regulatory region sequence-specific DNA binding"/>
    <property type="evidence" value="ECO:0007669"/>
    <property type="project" value="TreeGrafter"/>
</dbReference>
<feature type="DNA-binding region" description="Homeobox" evidence="6">
    <location>
        <begin position="162"/>
        <end position="221"/>
    </location>
</feature>
<dbReference type="InterPro" id="IPR051306">
    <property type="entry name" value="Homeobox_regulator"/>
</dbReference>
<sequence>MASAVTKLEVPPTYVRPQETPLRETVIGQRQPQTQEAWPLEPMPAKCRRSRTKFTEEQLKILIDAFNQKPYPGYAAKKRLALQVNTEESRIQIWFQNRRARHQFPKRPGERSLFMLPLSAWESSSSAKHCLAPSAFCLGPPGTRPSRGDTAGPKFDGDGRGDRRSRTSYTNSQLQTLIEEFKVNPYPGIDSREKLAKEIGVPESRVQVWFQNRRSRQNTQKEREPGEAVDQGQNQGQDLRDGTVQGTATT</sequence>
<evidence type="ECO:0000259" key="9">
    <source>
        <dbReference type="PROSITE" id="PS50071"/>
    </source>
</evidence>
<keyword evidence="3 6" id="KW-0238">DNA-binding</keyword>
<evidence type="ECO:0000256" key="8">
    <source>
        <dbReference type="SAM" id="MobiDB-lite"/>
    </source>
</evidence>
<evidence type="ECO:0000313" key="10">
    <source>
        <dbReference type="RefSeq" id="XP_010960390.2"/>
    </source>
</evidence>
<evidence type="ECO:0000256" key="1">
    <source>
        <dbReference type="ARBA" id="ARBA00004123"/>
    </source>
</evidence>
<dbReference type="SMART" id="SM00389">
    <property type="entry name" value="HOX"/>
    <property type="match status" value="2"/>
</dbReference>
<feature type="region of interest" description="Disordered" evidence="8">
    <location>
        <begin position="141"/>
        <end position="171"/>
    </location>
</feature>
<dbReference type="InterPro" id="IPR009057">
    <property type="entry name" value="Homeodomain-like_sf"/>
</dbReference>
<dbReference type="InterPro" id="IPR001356">
    <property type="entry name" value="HD"/>
</dbReference>
<dbReference type="PANTHER" id="PTHR46123:SF7">
    <property type="entry name" value="DOUBLE HOMEOBOX PROTEIN A"/>
    <property type="match status" value="1"/>
</dbReference>
<proteinExistence type="predicted"/>
<keyword evidence="5 6" id="KW-0539">Nucleus</keyword>
<evidence type="ECO:0000256" key="7">
    <source>
        <dbReference type="RuleBase" id="RU000682"/>
    </source>
</evidence>
<feature type="compositionally biased region" description="Basic and acidic residues" evidence="8">
    <location>
        <begin position="155"/>
        <end position="165"/>
    </location>
</feature>
<reference evidence="10" key="1">
    <citation type="submission" date="2025-08" db="UniProtKB">
        <authorList>
            <consortium name="RefSeq"/>
        </authorList>
    </citation>
    <scope>IDENTIFICATION</scope>
    <source>
        <tissue evidence="10">Blood</tissue>
    </source>
</reference>
<evidence type="ECO:0000256" key="5">
    <source>
        <dbReference type="ARBA" id="ARBA00023242"/>
    </source>
</evidence>
<comment type="subcellular location">
    <subcellularLocation>
        <location evidence="1 6 7">Nucleus</location>
    </subcellularLocation>
</comment>
<feature type="DNA-binding region" description="Homeobox" evidence="6">
    <location>
        <begin position="47"/>
        <end position="106"/>
    </location>
</feature>
<dbReference type="PRINTS" id="PR00031">
    <property type="entry name" value="HTHREPRESSR"/>
</dbReference>
<keyword evidence="2" id="KW-0677">Repeat</keyword>
<feature type="domain" description="Homeobox" evidence="9">
    <location>
        <begin position="160"/>
        <end position="220"/>
    </location>
</feature>
<dbReference type="SUPFAM" id="SSF46689">
    <property type="entry name" value="Homeodomain-like"/>
    <property type="match status" value="2"/>
</dbReference>
<feature type="region of interest" description="Disordered" evidence="8">
    <location>
        <begin position="200"/>
        <end position="250"/>
    </location>
</feature>
<evidence type="ECO:0000256" key="6">
    <source>
        <dbReference type="PROSITE-ProRule" id="PRU00108"/>
    </source>
</evidence>
<evidence type="ECO:0000256" key="3">
    <source>
        <dbReference type="ARBA" id="ARBA00023125"/>
    </source>
</evidence>
<keyword evidence="4 6" id="KW-0371">Homeobox</keyword>
<protein>
    <submittedName>
        <fullName evidence="10">Double homeobox protein A</fullName>
    </submittedName>
</protein>
<dbReference type="KEGG" id="cbai:105074515"/>
<dbReference type="CDD" id="cd00086">
    <property type="entry name" value="homeodomain"/>
    <property type="match status" value="2"/>
</dbReference>
<accession>A0A9W3EZ90</accession>
<name>A0A9W3EZ90_CAMBA</name>